<gene>
    <name evidence="2" type="ORF">K1X15_17120</name>
</gene>
<feature type="chain" id="PRO_5046130906" evidence="1">
    <location>
        <begin position="23"/>
        <end position="234"/>
    </location>
</feature>
<evidence type="ECO:0000313" key="2">
    <source>
        <dbReference type="EMBL" id="QYO76311.1"/>
    </source>
</evidence>
<dbReference type="Proteomes" id="UP000825799">
    <property type="component" value="Chromosome"/>
</dbReference>
<sequence>MCRSIASMVMLALLAGPVASQAQEDVPAPVSDLVERYAPAAQISGTPVMGLALAGVLDPSAGQITAFVPAQWQEQVFCARVVSSDGRYLAQREYRAPAQWQSRLVSLEFPTRSSSQLPHIGGEDIGVTLWVGSCESAPAALHIAPAIWNKAEAIADGGELLINSFRSQETYLYVRERGEKIACSFLAHERRTAFDTSCKLPAALLAPGQTLEIELNRIRRGQIVPGEVFVIDLQ</sequence>
<dbReference type="RefSeq" id="WP_220304800.1">
    <property type="nucleotide sequence ID" value="NZ_CP080590.1"/>
</dbReference>
<accession>A0ABX8WH32</accession>
<keyword evidence="3" id="KW-1185">Reference proteome</keyword>
<evidence type="ECO:0000313" key="3">
    <source>
        <dbReference type="Proteomes" id="UP000825799"/>
    </source>
</evidence>
<dbReference type="EMBL" id="CP080590">
    <property type="protein sequence ID" value="QYO76311.1"/>
    <property type="molecule type" value="Genomic_DNA"/>
</dbReference>
<keyword evidence="1" id="KW-0732">Signal</keyword>
<evidence type="ECO:0000256" key="1">
    <source>
        <dbReference type="SAM" id="SignalP"/>
    </source>
</evidence>
<reference evidence="2 3" key="1">
    <citation type="submission" date="2021-08" db="EMBL/GenBank/DDBJ databases">
        <title>Devosia salina sp. nov., isolated from the South China Sea sediment.</title>
        <authorList>
            <person name="Zhou Z."/>
        </authorList>
    </citation>
    <scope>NUCLEOTIDE SEQUENCE [LARGE SCALE GENOMIC DNA]</scope>
    <source>
        <strain evidence="2 3">SCS-3</strain>
    </source>
</reference>
<feature type="signal peptide" evidence="1">
    <location>
        <begin position="1"/>
        <end position="22"/>
    </location>
</feature>
<name>A0ABX8WH32_9HYPH</name>
<organism evidence="2 3">
    <name type="scientific">Devosia salina</name>
    <dbReference type="NCBI Taxonomy" id="2860336"/>
    <lineage>
        <taxon>Bacteria</taxon>
        <taxon>Pseudomonadati</taxon>
        <taxon>Pseudomonadota</taxon>
        <taxon>Alphaproteobacteria</taxon>
        <taxon>Hyphomicrobiales</taxon>
        <taxon>Devosiaceae</taxon>
        <taxon>Devosia</taxon>
    </lineage>
</organism>
<protein>
    <submittedName>
        <fullName evidence="2">Uncharacterized protein</fullName>
    </submittedName>
</protein>
<proteinExistence type="predicted"/>